<reference evidence="1 2" key="1">
    <citation type="submission" date="2016-08" db="EMBL/GenBank/DDBJ databases">
        <title>Identification and validation of antigenic proteins from Pajaroellobacter abortibovis using de-novo genome sequence assembly and reverse vaccinology.</title>
        <authorList>
            <person name="Welly B.T."/>
            <person name="Miller M.R."/>
            <person name="Stott J.L."/>
            <person name="Blanchard M.T."/>
            <person name="Islas-Trejo A.D."/>
            <person name="O'Rourke S.M."/>
            <person name="Young A.E."/>
            <person name="Medrano J.F."/>
            <person name="Van Eenennaam A.L."/>
        </authorList>
    </citation>
    <scope>NUCLEOTIDE SEQUENCE [LARGE SCALE GENOMIC DNA]</scope>
    <source>
        <strain evidence="1 2">BTF92-0548A/99-0131</strain>
    </source>
</reference>
<dbReference type="Proteomes" id="UP000185544">
    <property type="component" value="Chromosome"/>
</dbReference>
<organism evidence="1 2">
    <name type="scientific">Pajaroellobacter abortibovis</name>
    <dbReference type="NCBI Taxonomy" id="1882918"/>
    <lineage>
        <taxon>Bacteria</taxon>
        <taxon>Pseudomonadati</taxon>
        <taxon>Myxococcota</taxon>
        <taxon>Polyangia</taxon>
        <taxon>Polyangiales</taxon>
        <taxon>Polyangiaceae</taxon>
    </lineage>
</organism>
<keyword evidence="2" id="KW-1185">Reference proteome</keyword>
<name>A0A1L6MVJ9_9BACT</name>
<dbReference type="RefSeq" id="WP_075276155.1">
    <property type="nucleotide sequence ID" value="NZ_CP016908.1"/>
</dbReference>
<evidence type="ECO:0000313" key="2">
    <source>
        <dbReference type="Proteomes" id="UP000185544"/>
    </source>
</evidence>
<accession>A0A1L6MVJ9</accession>
<dbReference type="Pfam" id="PF06291">
    <property type="entry name" value="Lambda_Bor"/>
    <property type="match status" value="1"/>
</dbReference>
<dbReference type="AlphaFoldDB" id="A0A1L6MVJ9"/>
<proteinExistence type="predicted"/>
<gene>
    <name evidence="1" type="ORF">BCY86_01525</name>
</gene>
<sequence>MKASFSIKPLLLSICWLSVGLGYYKTTIHSSTLSASSLIPLEYDKKWHHGFVHGLVEVSGPYNLKEICPAGWSEVETQTSSLNVLASAFTWSLYTPQAVTTCCRERQMPTKKQLPPQRPFPIPLHSQLLPFQEPNPYLTPCAQFVTLKRTGKGLYQKRG</sequence>
<dbReference type="OrthoDB" id="1496128at2"/>
<dbReference type="KEGG" id="pabo:BCY86_01525"/>
<evidence type="ECO:0000313" key="1">
    <source>
        <dbReference type="EMBL" id="APR99508.1"/>
    </source>
</evidence>
<dbReference type="InterPro" id="IPR010438">
    <property type="entry name" value="Lambda_Bor"/>
</dbReference>
<dbReference type="EMBL" id="CP016908">
    <property type="protein sequence ID" value="APR99508.1"/>
    <property type="molecule type" value="Genomic_DNA"/>
</dbReference>
<protein>
    <submittedName>
        <fullName evidence="1">Uncharacterized protein</fullName>
    </submittedName>
</protein>